<feature type="compositionally biased region" description="Low complexity" evidence="1">
    <location>
        <begin position="594"/>
        <end position="615"/>
    </location>
</feature>
<evidence type="ECO:0000256" key="1">
    <source>
        <dbReference type="SAM" id="MobiDB-lite"/>
    </source>
</evidence>
<name>A0A455SZ08_9CHLR</name>
<proteinExistence type="predicted"/>
<accession>A0A455SZ08</accession>
<feature type="compositionally biased region" description="Polar residues" evidence="1">
    <location>
        <begin position="148"/>
        <end position="159"/>
    </location>
</feature>
<dbReference type="AlphaFoldDB" id="A0A455SZ08"/>
<dbReference type="EMBL" id="AP019377">
    <property type="protein sequence ID" value="BBH92836.1"/>
    <property type="molecule type" value="Genomic_DNA"/>
</dbReference>
<feature type="compositionally biased region" description="Low complexity" evidence="1">
    <location>
        <begin position="567"/>
        <end position="580"/>
    </location>
</feature>
<organism evidence="2">
    <name type="scientific">Thermogemmatispora argillosa</name>
    <dbReference type="NCBI Taxonomy" id="2045280"/>
    <lineage>
        <taxon>Bacteria</taxon>
        <taxon>Bacillati</taxon>
        <taxon>Chloroflexota</taxon>
        <taxon>Ktedonobacteria</taxon>
        <taxon>Thermogemmatisporales</taxon>
        <taxon>Thermogemmatisporaceae</taxon>
        <taxon>Thermogemmatispora</taxon>
    </lineage>
</organism>
<feature type="region of interest" description="Disordered" evidence="1">
    <location>
        <begin position="147"/>
        <end position="302"/>
    </location>
</feature>
<feature type="compositionally biased region" description="Low complexity" evidence="1">
    <location>
        <begin position="362"/>
        <end position="386"/>
    </location>
</feature>
<dbReference type="SUPFAM" id="SSF52172">
    <property type="entry name" value="CheY-like"/>
    <property type="match status" value="1"/>
</dbReference>
<protein>
    <recommendedName>
        <fullName evidence="3">Response regulatory domain-containing protein</fullName>
    </recommendedName>
</protein>
<feature type="region of interest" description="Disordered" evidence="1">
    <location>
        <begin position="331"/>
        <end position="500"/>
    </location>
</feature>
<evidence type="ECO:0008006" key="3">
    <source>
        <dbReference type="Google" id="ProtNLM"/>
    </source>
</evidence>
<feature type="compositionally biased region" description="Low complexity" evidence="1">
    <location>
        <begin position="669"/>
        <end position="679"/>
    </location>
</feature>
<sequence>MNVSTGGSHILIFERDQQLAALLSSELQLAGYECHIARTAVEVFDAIARHQVRLVLVNLAQAAAGRREFWVALDAQRRGRGVLVLTYRCTNLAGYGPYDPEEHRQTVDVEVDGMLGIMRLVEAVRAQVPLPATASHPQVRLAEVPMQASPSPTLTSLQPTVPHPAVFSPAQSQLSELQRQSSPAPSAYTASVQAAPSAPPPPTFTDKIRAVIYPGSRSFSPAPAPAPAPEPTSWGTPAGAGGFQGSEGLGAFASSSSARMPAVPPAASPAALSSRQPPMSQAAQFSPASHASPSPAQAYYSSSPQSASMEFYAQQRSQPLEAFPQEPAETFYQAPRSGPLPQPSAGLPSHEPLPQQMPPISPMSQASPAPFVPASPSSQPAPAYQPVFQESPYQPHSHQAYTQYAPPEEKGESSLAQLTRLLRERSAASAASGERAPEPPEAPGSSGGAAASPAPSASVASPSPLSTASLRAAPIQGLQSDQEPDYRPSRSESYAAARSHLQALAGSSPAIGELSSLRMVNPSSSSTPASAQGQMAAGNPQARAYTAEQPAVERRPVYTNPNETLSERPSSSQVSSPGQVERFEREASAGSAEPVSPVSQAAQASGQSTQAGPGSDLAAAADEETKKEMMYPEPAPVEPARRSSLERESVTSDTTLLDIVQSLPPMEPPQQRQQQQSPPVLNGRATRSLGSVLLEGHLVPPERLEVAQNVQRMLRGVDLNYQLGEILLMFKLLTPDQLLAASLVSYGLLNTAQIRSLGRIRQELHSMGLEYDLENLLILFRILTPEQLREVRASWSS</sequence>
<evidence type="ECO:0000313" key="2">
    <source>
        <dbReference type="EMBL" id="BBH92836.1"/>
    </source>
</evidence>
<gene>
    <name evidence="2" type="ORF">KTA_10350</name>
</gene>
<reference evidence="2" key="1">
    <citation type="submission" date="2018-12" db="EMBL/GenBank/DDBJ databases">
        <title>Novel natural products biosynthetic potential of the class Ktedonobacteria.</title>
        <authorList>
            <person name="Zheng Y."/>
            <person name="Saitou A."/>
            <person name="Wang C.M."/>
            <person name="Toyoda A."/>
            <person name="Minakuchi Y."/>
            <person name="Sekiguchi Y."/>
            <person name="Ueda K."/>
            <person name="Takano H."/>
            <person name="Sakai Y."/>
            <person name="Yokota A."/>
            <person name="Yabe S."/>
        </authorList>
    </citation>
    <scope>NUCLEOTIDE SEQUENCE</scope>
    <source>
        <strain evidence="2">A3-2</strain>
    </source>
</reference>
<feature type="compositionally biased region" description="Basic and acidic residues" evidence="1">
    <location>
        <begin position="639"/>
        <end position="650"/>
    </location>
</feature>
<feature type="compositionally biased region" description="Low complexity" evidence="1">
    <location>
        <begin position="268"/>
        <end position="302"/>
    </location>
</feature>
<feature type="compositionally biased region" description="Polar residues" evidence="1">
    <location>
        <begin position="521"/>
        <end position="533"/>
    </location>
</feature>
<feature type="compositionally biased region" description="Gly residues" evidence="1">
    <location>
        <begin position="238"/>
        <end position="248"/>
    </location>
</feature>
<feature type="compositionally biased region" description="Low complexity" evidence="1">
    <location>
        <begin position="448"/>
        <end position="474"/>
    </location>
</feature>
<dbReference type="InterPro" id="IPR011006">
    <property type="entry name" value="CheY-like_superfamily"/>
</dbReference>
<feature type="compositionally biased region" description="Polar residues" evidence="1">
    <location>
        <begin position="391"/>
        <end position="402"/>
    </location>
</feature>
<feature type="region of interest" description="Disordered" evidence="1">
    <location>
        <begin position="515"/>
        <end position="684"/>
    </location>
</feature>
<feature type="compositionally biased region" description="Low complexity" evidence="1">
    <location>
        <begin position="171"/>
        <end position="182"/>
    </location>
</feature>